<dbReference type="CDD" id="cd18032">
    <property type="entry name" value="DEXHc_RE_I_III_res"/>
    <property type="match status" value="1"/>
</dbReference>
<dbReference type="Proteomes" id="UP001596289">
    <property type="component" value="Unassembled WGS sequence"/>
</dbReference>
<dbReference type="Gene3D" id="3.40.50.300">
    <property type="entry name" value="P-loop containing nucleotide triphosphate hydrolases"/>
    <property type="match status" value="2"/>
</dbReference>
<protein>
    <submittedName>
        <fullName evidence="3">DUF3427 domain-containing protein</fullName>
    </submittedName>
</protein>
<dbReference type="InterPro" id="IPR001650">
    <property type="entry name" value="Helicase_C-like"/>
</dbReference>
<dbReference type="InterPro" id="IPR025202">
    <property type="entry name" value="PLD-like_dom"/>
</dbReference>
<dbReference type="SUPFAM" id="SSF52540">
    <property type="entry name" value="P-loop containing nucleoside triphosphate hydrolases"/>
    <property type="match status" value="1"/>
</dbReference>
<dbReference type="PANTHER" id="PTHR47396">
    <property type="entry name" value="TYPE I RESTRICTION ENZYME ECOKI R PROTEIN"/>
    <property type="match status" value="1"/>
</dbReference>
<proteinExistence type="predicted"/>
<dbReference type="InterPro" id="IPR058403">
    <property type="entry name" value="DUF8090"/>
</dbReference>
<dbReference type="InterPro" id="IPR014001">
    <property type="entry name" value="Helicase_ATP-bd"/>
</dbReference>
<dbReference type="Pfam" id="PF13091">
    <property type="entry name" value="PLDc_2"/>
    <property type="match status" value="1"/>
</dbReference>
<feature type="domain" description="Helicase C-terminal" evidence="2">
    <location>
        <begin position="428"/>
        <end position="576"/>
    </location>
</feature>
<dbReference type="SUPFAM" id="SSF56024">
    <property type="entry name" value="Phospholipase D/nuclease"/>
    <property type="match status" value="1"/>
</dbReference>
<dbReference type="SMART" id="SM00487">
    <property type="entry name" value="DEXDc"/>
    <property type="match status" value="1"/>
</dbReference>
<dbReference type="RefSeq" id="WP_125551754.1">
    <property type="nucleotide sequence ID" value="NZ_JBHSSL010000118.1"/>
</dbReference>
<dbReference type="InterPro" id="IPR021835">
    <property type="entry name" value="DUF3427"/>
</dbReference>
<reference evidence="4" key="1">
    <citation type="journal article" date="2019" name="Int. J. Syst. Evol. Microbiol.">
        <title>The Global Catalogue of Microorganisms (GCM) 10K type strain sequencing project: providing services to taxonomists for standard genome sequencing and annotation.</title>
        <authorList>
            <consortium name="The Broad Institute Genomics Platform"/>
            <consortium name="The Broad Institute Genome Sequencing Center for Infectious Disease"/>
            <person name="Wu L."/>
            <person name="Ma J."/>
        </authorList>
    </citation>
    <scope>NUCLEOTIDE SEQUENCE [LARGE SCALE GENOMIC DNA]</scope>
    <source>
        <strain evidence="4">CCM 8904</strain>
    </source>
</reference>
<dbReference type="PROSITE" id="PS51194">
    <property type="entry name" value="HELICASE_CTER"/>
    <property type="match status" value="1"/>
</dbReference>
<dbReference type="InterPro" id="IPR050742">
    <property type="entry name" value="Helicase_Restrict-Modif_Enz"/>
</dbReference>
<evidence type="ECO:0000259" key="1">
    <source>
        <dbReference type="PROSITE" id="PS51192"/>
    </source>
</evidence>
<evidence type="ECO:0000313" key="3">
    <source>
        <dbReference type="EMBL" id="MFC6171851.1"/>
    </source>
</evidence>
<dbReference type="Pfam" id="PF26350">
    <property type="entry name" value="DUF8090"/>
    <property type="match status" value="1"/>
</dbReference>
<dbReference type="InterPro" id="IPR006935">
    <property type="entry name" value="Helicase/UvrB_N"/>
</dbReference>
<dbReference type="Pfam" id="PF11907">
    <property type="entry name" value="DUF3427"/>
    <property type="match status" value="1"/>
</dbReference>
<gene>
    <name evidence="3" type="ORF">ACFQGP_14915</name>
</gene>
<dbReference type="PANTHER" id="PTHR47396:SF1">
    <property type="entry name" value="ATP-DEPENDENT HELICASE IRC3-RELATED"/>
    <property type="match status" value="1"/>
</dbReference>
<dbReference type="Gene3D" id="3.30.870.10">
    <property type="entry name" value="Endonuclease Chain A"/>
    <property type="match status" value="1"/>
</dbReference>
<accession>A0ABW1RGB3</accession>
<keyword evidence="4" id="KW-1185">Reference proteome</keyword>
<evidence type="ECO:0000313" key="4">
    <source>
        <dbReference type="Proteomes" id="UP001596289"/>
    </source>
</evidence>
<dbReference type="PROSITE" id="PS51192">
    <property type="entry name" value="HELICASE_ATP_BIND_1"/>
    <property type="match status" value="1"/>
</dbReference>
<dbReference type="CDD" id="cd09204">
    <property type="entry name" value="PLDc_N_DEXD_b2"/>
    <property type="match status" value="1"/>
</dbReference>
<dbReference type="Pfam" id="PF00271">
    <property type="entry name" value="Helicase_C"/>
    <property type="match status" value="1"/>
</dbReference>
<comment type="caution">
    <text evidence="3">The sequence shown here is derived from an EMBL/GenBank/DDBJ whole genome shotgun (WGS) entry which is preliminary data.</text>
</comment>
<name>A0ABW1RGB3_9LACO</name>
<sequence length="974" mass="111290">MDILERSLKKAFIDHHIAGSHYDQKLIINQPSNKEFLLNTLQTEISTCSDFFFSVAFITQSGLDTIKTQLADLAQRNISGKLLTSTYLTFNNPEVFKSLLAIPNLEVRISQRNGFHAKGYLFTQANYYSFVIGSSNLTMNALKLNYEWNVRLTSYENGELIQEISDHLVGEWHNALPLTPAWIANYAQNYQPVIQRKQLVPAVAEDKRPYIVPNKMQQVALKNLAELRASGEQKGLVISATGTGKTYLAAFDVQQAKPKRMLFIVHREQILNKAKASFMQIMADEPAENFGILSGNQKDTEAKYLFATIQTIAKPAYQELFAKDCFDYILIDEVHKAGAQSYLNVLAYFTPKFLLGMTATPERTDNFNTFELFDYNIAYEIRLQEALEEDLLCPFHYFGVSDYEKDGRVISETTDLQYLANKERVNFLLDKINYYGCSHNTPKGLIFCSRKDEAQALARLFNECGIPSTYLTGEHSVAEREAQIANLENGDINYIFTVDVFNEGIDVPKINQIIMLRNTQSSIIFVQQLGRGLRKDNSKDFVTVIDFIGNYKNNYMIPMALSGDTSRSKDRLRKGTFDTNYISGLSAINFEAVAKKRIFKSIDANKLDSMQGLKQDYSDLKKRLNRVPYLTDFSQQASLDPLVIANKFDSYYTFLVKIGDNEGTITEKQNKFLYFLSRELLPGMRQHEIVLLSKLIESDHTLSKQDLATLFTDGHLIHDTATIDSVLATLSLTFYTGGLKKAYAGAALVQQQADQVELTAAFQSALQNNYFKKLVVDLLEASHNKSKQFSKTEPLTRYEYQRRDAKYRRRDALRLLNWPEQMVDQNIGGYVAKDGKFVIFVTLEKGTDFKGAQMAYEDELIDNATMHWFTKSPRTLESKDVKKLQDPEHWTFYLFAKKSDDEGAEFYYLGEVKPQLQTIKQLEKPVRDGKTRNVVAMDLQLAVPLEMEFYEYLRKKIVNKTAESEKAPRVGYKF</sequence>
<evidence type="ECO:0000259" key="2">
    <source>
        <dbReference type="PROSITE" id="PS51194"/>
    </source>
</evidence>
<dbReference type="InterPro" id="IPR027417">
    <property type="entry name" value="P-loop_NTPase"/>
</dbReference>
<dbReference type="EMBL" id="JBHSSL010000118">
    <property type="protein sequence ID" value="MFC6171851.1"/>
    <property type="molecule type" value="Genomic_DNA"/>
</dbReference>
<dbReference type="SMART" id="SM00490">
    <property type="entry name" value="HELICc"/>
    <property type="match status" value="1"/>
</dbReference>
<organism evidence="3 4">
    <name type="scientific">Loigolactobacillus jiayinensis</name>
    <dbReference type="NCBI Taxonomy" id="2486016"/>
    <lineage>
        <taxon>Bacteria</taxon>
        <taxon>Bacillati</taxon>
        <taxon>Bacillota</taxon>
        <taxon>Bacilli</taxon>
        <taxon>Lactobacillales</taxon>
        <taxon>Lactobacillaceae</taxon>
        <taxon>Loigolactobacillus</taxon>
    </lineage>
</organism>
<dbReference type="Pfam" id="PF04851">
    <property type="entry name" value="ResIII"/>
    <property type="match status" value="1"/>
</dbReference>
<feature type="domain" description="Helicase ATP-binding" evidence="1">
    <location>
        <begin position="226"/>
        <end position="379"/>
    </location>
</feature>
<dbReference type="CDD" id="cd18799">
    <property type="entry name" value="SF2_C_EcoAI-like"/>
    <property type="match status" value="1"/>
</dbReference>